<keyword evidence="3" id="KW-1185">Reference proteome</keyword>
<dbReference type="Pfam" id="PF24626">
    <property type="entry name" value="SH3_Tf2-1"/>
    <property type="match status" value="1"/>
</dbReference>
<accession>A0A371I5G8</accession>
<evidence type="ECO:0000313" key="3">
    <source>
        <dbReference type="Proteomes" id="UP000257109"/>
    </source>
</evidence>
<feature type="domain" description="Tf2-1-like SH3-like" evidence="1">
    <location>
        <begin position="114"/>
        <end position="173"/>
    </location>
</feature>
<reference evidence="2" key="1">
    <citation type="submission" date="2018-05" db="EMBL/GenBank/DDBJ databases">
        <title>Draft genome of Mucuna pruriens seed.</title>
        <authorList>
            <person name="Nnadi N.E."/>
            <person name="Vos R."/>
            <person name="Hasami M.H."/>
            <person name="Devisetty U.K."/>
            <person name="Aguiy J.C."/>
        </authorList>
    </citation>
    <scope>NUCLEOTIDE SEQUENCE [LARGE SCALE GENOMIC DNA]</scope>
    <source>
        <strain evidence="2">JCA_2017</strain>
    </source>
</reference>
<sequence>MPNEFLEQFPYVIKHKQGKANVVADGHSRRHAFPVMLEIKLFGFKCVKNLYLVDDDFKESMSFVSIQPMDVSLGIIGKKILKMHEKKHANMEKNGEKYAKHVNKSKRERVFLKGDLVWVHLRKEKSPTLRKSKLLHKGDRSFKIVKRINDNAYILNMPQEYGGNASFNVSDLSLC</sequence>
<protein>
    <recommendedName>
        <fullName evidence="1">Tf2-1-like SH3-like domain-containing protein</fullName>
    </recommendedName>
</protein>
<gene>
    <name evidence="2" type="ORF">CR513_05241</name>
</gene>
<name>A0A371I5G8_MUCPR</name>
<evidence type="ECO:0000313" key="2">
    <source>
        <dbReference type="EMBL" id="RDY10259.1"/>
    </source>
</evidence>
<feature type="non-terminal residue" evidence="2">
    <location>
        <position position="1"/>
    </location>
</feature>
<dbReference type="PANTHER" id="PTHR35046:SF26">
    <property type="entry name" value="RNA-DIRECTED DNA POLYMERASE"/>
    <property type="match status" value="1"/>
</dbReference>
<dbReference type="InterPro" id="IPR056924">
    <property type="entry name" value="SH3_Tf2-1"/>
</dbReference>
<dbReference type="AlphaFoldDB" id="A0A371I5G8"/>
<dbReference type="PANTHER" id="PTHR35046">
    <property type="entry name" value="ZINC KNUCKLE (CCHC-TYPE) FAMILY PROTEIN"/>
    <property type="match status" value="1"/>
</dbReference>
<organism evidence="2 3">
    <name type="scientific">Mucuna pruriens</name>
    <name type="common">Velvet bean</name>
    <name type="synonym">Dolichos pruriens</name>
    <dbReference type="NCBI Taxonomy" id="157652"/>
    <lineage>
        <taxon>Eukaryota</taxon>
        <taxon>Viridiplantae</taxon>
        <taxon>Streptophyta</taxon>
        <taxon>Embryophyta</taxon>
        <taxon>Tracheophyta</taxon>
        <taxon>Spermatophyta</taxon>
        <taxon>Magnoliopsida</taxon>
        <taxon>eudicotyledons</taxon>
        <taxon>Gunneridae</taxon>
        <taxon>Pentapetalae</taxon>
        <taxon>rosids</taxon>
        <taxon>fabids</taxon>
        <taxon>Fabales</taxon>
        <taxon>Fabaceae</taxon>
        <taxon>Papilionoideae</taxon>
        <taxon>50 kb inversion clade</taxon>
        <taxon>NPAAA clade</taxon>
        <taxon>indigoferoid/millettioid clade</taxon>
        <taxon>Phaseoleae</taxon>
        <taxon>Mucuna</taxon>
    </lineage>
</organism>
<comment type="caution">
    <text evidence="2">The sequence shown here is derived from an EMBL/GenBank/DDBJ whole genome shotgun (WGS) entry which is preliminary data.</text>
</comment>
<dbReference type="Proteomes" id="UP000257109">
    <property type="component" value="Unassembled WGS sequence"/>
</dbReference>
<proteinExistence type="predicted"/>
<dbReference type="OrthoDB" id="1432277at2759"/>
<dbReference type="EMBL" id="QJKJ01000878">
    <property type="protein sequence ID" value="RDY10259.1"/>
    <property type="molecule type" value="Genomic_DNA"/>
</dbReference>
<evidence type="ECO:0000259" key="1">
    <source>
        <dbReference type="Pfam" id="PF24626"/>
    </source>
</evidence>